<dbReference type="InterPro" id="IPR045584">
    <property type="entry name" value="Pilin-like"/>
</dbReference>
<organism evidence="3 4">
    <name type="scientific">Thalassoglobus polymorphus</name>
    <dbReference type="NCBI Taxonomy" id="2527994"/>
    <lineage>
        <taxon>Bacteria</taxon>
        <taxon>Pseudomonadati</taxon>
        <taxon>Planctomycetota</taxon>
        <taxon>Planctomycetia</taxon>
        <taxon>Planctomycetales</taxon>
        <taxon>Planctomycetaceae</taxon>
        <taxon>Thalassoglobus</taxon>
    </lineage>
</organism>
<dbReference type="InterPro" id="IPR011453">
    <property type="entry name" value="DUF1559"/>
</dbReference>
<accession>A0A517QKG3</accession>
<dbReference type="InterPro" id="IPR012902">
    <property type="entry name" value="N_methyl_site"/>
</dbReference>
<name>A0A517QKG3_9PLAN</name>
<evidence type="ECO:0000256" key="1">
    <source>
        <dbReference type="SAM" id="Phobius"/>
    </source>
</evidence>
<evidence type="ECO:0000259" key="2">
    <source>
        <dbReference type="Pfam" id="PF07596"/>
    </source>
</evidence>
<keyword evidence="1" id="KW-0812">Transmembrane</keyword>
<dbReference type="Gene3D" id="3.30.700.10">
    <property type="entry name" value="Glycoprotein, Type 4 Pilin"/>
    <property type="match status" value="1"/>
</dbReference>
<dbReference type="NCBIfam" id="TIGR02532">
    <property type="entry name" value="IV_pilin_GFxxxE"/>
    <property type="match status" value="1"/>
</dbReference>
<keyword evidence="1" id="KW-0472">Membrane</keyword>
<dbReference type="PANTHER" id="PTHR30093">
    <property type="entry name" value="GENERAL SECRETION PATHWAY PROTEIN G"/>
    <property type="match status" value="1"/>
</dbReference>
<evidence type="ECO:0000313" key="4">
    <source>
        <dbReference type="Proteomes" id="UP000315724"/>
    </source>
</evidence>
<dbReference type="InterPro" id="IPR027558">
    <property type="entry name" value="Pre_pil_HX9DG_C"/>
</dbReference>
<dbReference type="Pfam" id="PF07963">
    <property type="entry name" value="N_methyl"/>
    <property type="match status" value="1"/>
</dbReference>
<dbReference type="AlphaFoldDB" id="A0A517QKG3"/>
<sequence length="296" mass="33217">MIVCKVPQQKVSNFSGFTMIELIVSITVISILISLLMPAIQSVRETSRRLECQSHLKQIGIALHNYHDVNSAFPGKQYWSRYDRALSSYLEVSSDATYSKIFSCPSDSYAFGNLKAGEISYAMSDGVHDLRKIGDGFWGRSDFRKARDFIDGMSQTAAISEHIMRPDNSLLNSVDVTKLNRRERRWFQHRLPQPVSTSKEMADGCVTPTLLTTKIKPNVIIYSHLVKPNGFDCFNGYFQPQTTRAEAVTAMSDHPGGVNVLMADGSVHFVADTISREIWWAIGTRDGSEVVNSLFY</sequence>
<keyword evidence="1" id="KW-1133">Transmembrane helix</keyword>
<dbReference type="EMBL" id="CP036267">
    <property type="protein sequence ID" value="QDT32094.1"/>
    <property type="molecule type" value="Genomic_DNA"/>
</dbReference>
<evidence type="ECO:0000313" key="3">
    <source>
        <dbReference type="EMBL" id="QDT32094.1"/>
    </source>
</evidence>
<reference evidence="3 4" key="1">
    <citation type="submission" date="2019-02" db="EMBL/GenBank/DDBJ databases">
        <title>Deep-cultivation of Planctomycetes and their phenomic and genomic characterization uncovers novel biology.</title>
        <authorList>
            <person name="Wiegand S."/>
            <person name="Jogler M."/>
            <person name="Boedeker C."/>
            <person name="Pinto D."/>
            <person name="Vollmers J."/>
            <person name="Rivas-Marin E."/>
            <person name="Kohn T."/>
            <person name="Peeters S.H."/>
            <person name="Heuer A."/>
            <person name="Rast P."/>
            <person name="Oberbeckmann S."/>
            <person name="Bunk B."/>
            <person name="Jeske O."/>
            <person name="Meyerdierks A."/>
            <person name="Storesund J.E."/>
            <person name="Kallscheuer N."/>
            <person name="Luecker S."/>
            <person name="Lage O.M."/>
            <person name="Pohl T."/>
            <person name="Merkel B.J."/>
            <person name="Hornburger P."/>
            <person name="Mueller R.-W."/>
            <person name="Bruemmer F."/>
            <person name="Labrenz M."/>
            <person name="Spormann A.M."/>
            <person name="Op den Camp H."/>
            <person name="Overmann J."/>
            <person name="Amann R."/>
            <person name="Jetten M.S.M."/>
            <person name="Mascher T."/>
            <person name="Medema M.H."/>
            <person name="Devos D.P."/>
            <person name="Kaster A.-K."/>
            <person name="Ovreas L."/>
            <person name="Rohde M."/>
            <person name="Galperin M.Y."/>
            <person name="Jogler C."/>
        </authorList>
    </citation>
    <scope>NUCLEOTIDE SEQUENCE [LARGE SCALE GENOMIC DNA]</scope>
    <source>
        <strain evidence="3 4">Mal48</strain>
    </source>
</reference>
<dbReference type="KEGG" id="tpol:Mal48_13350"/>
<feature type="domain" description="DUF1559" evidence="2">
    <location>
        <begin position="79"/>
        <end position="276"/>
    </location>
</feature>
<dbReference type="Proteomes" id="UP000315724">
    <property type="component" value="Chromosome"/>
</dbReference>
<dbReference type="SUPFAM" id="SSF54523">
    <property type="entry name" value="Pili subunits"/>
    <property type="match status" value="1"/>
</dbReference>
<proteinExistence type="predicted"/>
<protein>
    <recommendedName>
        <fullName evidence="2">DUF1559 domain-containing protein</fullName>
    </recommendedName>
</protein>
<dbReference type="RefSeq" id="WP_197442102.1">
    <property type="nucleotide sequence ID" value="NZ_CP036267.1"/>
</dbReference>
<feature type="transmembrane region" description="Helical" evidence="1">
    <location>
        <begin position="20"/>
        <end position="40"/>
    </location>
</feature>
<dbReference type="Pfam" id="PF07596">
    <property type="entry name" value="SBP_bac_10"/>
    <property type="match status" value="1"/>
</dbReference>
<keyword evidence="4" id="KW-1185">Reference proteome</keyword>
<dbReference type="PANTHER" id="PTHR30093:SF2">
    <property type="entry name" value="TYPE II SECRETION SYSTEM PROTEIN H"/>
    <property type="match status" value="1"/>
</dbReference>
<gene>
    <name evidence="3" type="ORF">Mal48_13350</name>
</gene>
<dbReference type="NCBIfam" id="TIGR04294">
    <property type="entry name" value="pre_pil_HX9DG"/>
    <property type="match status" value="1"/>
</dbReference>